<dbReference type="AlphaFoldDB" id="R7Q3X7"/>
<dbReference type="Gramene" id="CDF32185">
    <property type="protein sequence ID" value="CDF32185"/>
    <property type="gene ID" value="CHC_T00001411001"/>
</dbReference>
<dbReference type="PANTHER" id="PTHR47150">
    <property type="entry name" value="OS12G0169200 PROTEIN"/>
    <property type="match status" value="1"/>
</dbReference>
<dbReference type="Pfam" id="PF04827">
    <property type="entry name" value="Plant_tran"/>
    <property type="match status" value="1"/>
</dbReference>
<protein>
    <recommendedName>
        <fullName evidence="3">DDE Tnp4 domain-containing protein</fullName>
    </recommendedName>
</protein>
<evidence type="ECO:0008006" key="3">
    <source>
        <dbReference type="Google" id="ProtNLM"/>
    </source>
</evidence>
<sequence>MPVMRYGYAYDAGDELLGVSESSMPCILKRFCKAISEKFAPECLREPTEEDMKGILAVNESRGFPGCLGSIDCQHWEWEKCHVAWAGQFMGKGKKPTIAIEAISDGELWFWHLSIGHPGSLNDLNILSNSTTIERILLGQFPPRIAHVINGKIRDLPYYLAAGIYPSWPIFVKSTKGCTERKLKNFSQEQEAVREDVERAFGALVASFHVLKSQCRMWCKAHAMDILRTCVILHNMNREARRDNYNVNLYARATSGEPFVSARQFAPDAEVNFKWENADSISPTAVLGTWGALAARRRLESDNSVAYDQLRVDLVEHINCWKFSIASAGLTL</sequence>
<dbReference type="EMBL" id="HG001459">
    <property type="protein sequence ID" value="CDF32185.1"/>
    <property type="molecule type" value="Genomic_DNA"/>
</dbReference>
<dbReference type="Proteomes" id="UP000012073">
    <property type="component" value="Unassembled WGS sequence"/>
</dbReference>
<reference evidence="2" key="1">
    <citation type="journal article" date="2013" name="Proc. Natl. Acad. Sci. U.S.A.">
        <title>Genome structure and metabolic features in the red seaweed Chondrus crispus shed light on evolution of the Archaeplastida.</title>
        <authorList>
            <person name="Collen J."/>
            <person name="Porcel B."/>
            <person name="Carre W."/>
            <person name="Ball S.G."/>
            <person name="Chaparro C."/>
            <person name="Tonon T."/>
            <person name="Barbeyron T."/>
            <person name="Michel G."/>
            <person name="Noel B."/>
            <person name="Valentin K."/>
            <person name="Elias M."/>
            <person name="Artiguenave F."/>
            <person name="Arun A."/>
            <person name="Aury J.M."/>
            <person name="Barbosa-Neto J.F."/>
            <person name="Bothwell J.H."/>
            <person name="Bouget F.Y."/>
            <person name="Brillet L."/>
            <person name="Cabello-Hurtado F."/>
            <person name="Capella-Gutierrez S."/>
            <person name="Charrier B."/>
            <person name="Cladiere L."/>
            <person name="Cock J.M."/>
            <person name="Coelho S.M."/>
            <person name="Colleoni C."/>
            <person name="Czjzek M."/>
            <person name="Da Silva C."/>
            <person name="Delage L."/>
            <person name="Denoeud F."/>
            <person name="Deschamps P."/>
            <person name="Dittami S.M."/>
            <person name="Gabaldon T."/>
            <person name="Gachon C.M."/>
            <person name="Groisillier A."/>
            <person name="Herve C."/>
            <person name="Jabbari K."/>
            <person name="Katinka M."/>
            <person name="Kloareg B."/>
            <person name="Kowalczyk N."/>
            <person name="Labadie K."/>
            <person name="Leblanc C."/>
            <person name="Lopez P.J."/>
            <person name="McLachlan D.H."/>
            <person name="Meslet-Cladiere L."/>
            <person name="Moustafa A."/>
            <person name="Nehr Z."/>
            <person name="Nyvall Collen P."/>
            <person name="Panaud O."/>
            <person name="Partensky F."/>
            <person name="Poulain J."/>
            <person name="Rensing S.A."/>
            <person name="Rousvoal S."/>
            <person name="Samson G."/>
            <person name="Symeonidi A."/>
            <person name="Weissenbach J."/>
            <person name="Zambounis A."/>
            <person name="Wincker P."/>
            <person name="Boyen C."/>
        </authorList>
    </citation>
    <scope>NUCLEOTIDE SEQUENCE [LARGE SCALE GENOMIC DNA]</scope>
    <source>
        <strain evidence="2">cv. Stackhouse</strain>
    </source>
</reference>
<dbReference type="PhylomeDB" id="R7Q3X7"/>
<organism evidence="1 2">
    <name type="scientific">Chondrus crispus</name>
    <name type="common">Carrageen Irish moss</name>
    <name type="synonym">Polymorpha crispa</name>
    <dbReference type="NCBI Taxonomy" id="2769"/>
    <lineage>
        <taxon>Eukaryota</taxon>
        <taxon>Rhodophyta</taxon>
        <taxon>Florideophyceae</taxon>
        <taxon>Rhodymeniophycidae</taxon>
        <taxon>Gigartinales</taxon>
        <taxon>Gigartinaceae</taxon>
        <taxon>Chondrus</taxon>
    </lineage>
</organism>
<dbReference type="KEGG" id="ccp:CHC_T00001411001"/>
<accession>R7Q3X7</accession>
<dbReference type="OrthoDB" id="124998at2759"/>
<evidence type="ECO:0000313" key="1">
    <source>
        <dbReference type="EMBL" id="CDF32185.1"/>
    </source>
</evidence>
<name>R7Q3X7_CHOCR</name>
<proteinExistence type="predicted"/>
<dbReference type="PANTHER" id="PTHR47150:SF5">
    <property type="entry name" value="OS07G0546750 PROTEIN"/>
    <property type="match status" value="1"/>
</dbReference>
<dbReference type="GeneID" id="17319543"/>
<dbReference type="InterPro" id="IPR006912">
    <property type="entry name" value="Harbinger_derived_prot"/>
</dbReference>
<keyword evidence="2" id="KW-1185">Reference proteome</keyword>
<gene>
    <name evidence="1" type="ORF">CHC_T00001411001</name>
</gene>
<evidence type="ECO:0000313" key="2">
    <source>
        <dbReference type="Proteomes" id="UP000012073"/>
    </source>
</evidence>
<dbReference type="RefSeq" id="XP_005711850.1">
    <property type="nucleotide sequence ID" value="XM_005711793.1"/>
</dbReference>